<feature type="compositionally biased region" description="Polar residues" evidence="11">
    <location>
        <begin position="58"/>
        <end position="71"/>
    </location>
</feature>
<evidence type="ECO:0000256" key="3">
    <source>
        <dbReference type="ARBA" id="ARBA00022723"/>
    </source>
</evidence>
<feature type="region of interest" description="Disordered" evidence="11">
    <location>
        <begin position="1"/>
        <end position="94"/>
    </location>
</feature>
<dbReference type="Proteomes" id="UP001149074">
    <property type="component" value="Unassembled WGS sequence"/>
</dbReference>
<feature type="domain" description="XPA C-terminal" evidence="12">
    <location>
        <begin position="213"/>
        <end position="263"/>
    </location>
</feature>
<keyword evidence="7" id="KW-0238">DNA-binding</keyword>
<evidence type="ECO:0000256" key="11">
    <source>
        <dbReference type="SAM" id="MobiDB-lite"/>
    </source>
</evidence>
<keyword evidence="6" id="KW-0862">Zinc</keyword>
<keyword evidence="5" id="KW-0863">Zinc-finger</keyword>
<evidence type="ECO:0000256" key="8">
    <source>
        <dbReference type="ARBA" id="ARBA00023204"/>
    </source>
</evidence>
<dbReference type="GO" id="GO:0008270">
    <property type="term" value="F:zinc ion binding"/>
    <property type="evidence" value="ECO:0007669"/>
    <property type="project" value="UniProtKB-KW"/>
</dbReference>
<reference evidence="13" key="1">
    <citation type="submission" date="2022-11" db="EMBL/GenBank/DDBJ databases">
        <authorList>
            <person name="Petersen C."/>
        </authorList>
    </citation>
    <scope>NUCLEOTIDE SEQUENCE</scope>
    <source>
        <strain evidence="13">IBT 30761</strain>
    </source>
</reference>
<proteinExistence type="inferred from homology"/>
<evidence type="ECO:0000256" key="2">
    <source>
        <dbReference type="ARBA" id="ARBA00005548"/>
    </source>
</evidence>
<evidence type="ECO:0000256" key="9">
    <source>
        <dbReference type="ARBA" id="ARBA00023242"/>
    </source>
</evidence>
<dbReference type="EMBL" id="JAPQKI010000009">
    <property type="protein sequence ID" value="KAJ5088961.1"/>
    <property type="molecule type" value="Genomic_DNA"/>
</dbReference>
<reference evidence="13" key="2">
    <citation type="journal article" date="2023" name="IMA Fungus">
        <title>Comparative genomic study of the Penicillium genus elucidates a diverse pangenome and 15 lateral gene transfer events.</title>
        <authorList>
            <person name="Petersen C."/>
            <person name="Sorensen T."/>
            <person name="Nielsen M.R."/>
            <person name="Sondergaard T.E."/>
            <person name="Sorensen J.L."/>
            <person name="Fitzpatrick D.A."/>
            <person name="Frisvad J.C."/>
            <person name="Nielsen K.L."/>
        </authorList>
    </citation>
    <scope>NUCLEOTIDE SEQUENCE</scope>
    <source>
        <strain evidence="13">IBT 30761</strain>
    </source>
</reference>
<dbReference type="InterPro" id="IPR022658">
    <property type="entry name" value="XPA_CS"/>
</dbReference>
<gene>
    <name evidence="13" type="ORF">N7532_007645</name>
</gene>
<dbReference type="GO" id="GO:0000110">
    <property type="term" value="C:nucleotide-excision repair factor 1 complex"/>
    <property type="evidence" value="ECO:0007669"/>
    <property type="project" value="TreeGrafter"/>
</dbReference>
<dbReference type="GO" id="GO:0070914">
    <property type="term" value="P:UV-damage excision repair"/>
    <property type="evidence" value="ECO:0007669"/>
    <property type="project" value="TreeGrafter"/>
</dbReference>
<dbReference type="InterPro" id="IPR000465">
    <property type="entry name" value="XPA/RAD14"/>
</dbReference>
<name>A0A9W9EW48_9EURO</name>
<dbReference type="GeneID" id="81359116"/>
<dbReference type="PANTHER" id="PTHR10142:SF0">
    <property type="entry name" value="DNA REPAIR PROTEIN COMPLEMENTING XP-A CELLS"/>
    <property type="match status" value="1"/>
</dbReference>
<dbReference type="AlphaFoldDB" id="A0A9W9EW48"/>
<dbReference type="PANTHER" id="PTHR10142">
    <property type="entry name" value="DNA REPAIR PROTEIN COMPLEMENTING XP-A CELLS"/>
    <property type="match status" value="1"/>
</dbReference>
<dbReference type="Gene3D" id="3.90.530.10">
    <property type="entry name" value="XPA C-terminal domain"/>
    <property type="match status" value="1"/>
</dbReference>
<dbReference type="NCBIfam" id="TIGR00598">
    <property type="entry name" value="rad14"/>
    <property type="match status" value="1"/>
</dbReference>
<dbReference type="GO" id="GO:0006284">
    <property type="term" value="P:base-excision repair"/>
    <property type="evidence" value="ECO:0007669"/>
    <property type="project" value="TreeGrafter"/>
</dbReference>
<dbReference type="FunFam" id="3.90.530.10:FF:000003">
    <property type="entry name" value="Dna repair rad14 protein"/>
    <property type="match status" value="1"/>
</dbReference>
<comment type="subcellular location">
    <subcellularLocation>
        <location evidence="1">Nucleus</location>
    </subcellularLocation>
</comment>
<evidence type="ECO:0000256" key="5">
    <source>
        <dbReference type="ARBA" id="ARBA00022771"/>
    </source>
</evidence>
<comment type="caution">
    <text evidence="13">The sequence shown here is derived from an EMBL/GenBank/DDBJ whole genome shotgun (WGS) entry which is preliminary data.</text>
</comment>
<evidence type="ECO:0000313" key="13">
    <source>
        <dbReference type="EMBL" id="KAJ5088961.1"/>
    </source>
</evidence>
<keyword evidence="9" id="KW-0539">Nucleus</keyword>
<sequence>MSANRPSTPPRLNAPVPGQLPRGPLTPEQKRQIEVNRIKAKALREQRDAERAQPPAAAQTQGVKRSYNAMTAANPPATMRDARSNTSSDRPLDTIKPARNFTRYVDYDFSKMTDTKGGFLTQEDDPFNKQLHVSDGKDDKPANMTQKEWERHQLLRSLRQNREGPFEPGLSVLDDKSQQKTCRECGSLEIDWKWEEMLHCCICNSCKEKFPEKYSLLTKTEAKEDYLLTDPELRDEELLPRLEKPNPHKSTWNNMMLYLRYQVEEYAFSAKKWGSAEALDAEFERREDDKKKRREAKFKSKLNDLKKRTRVEAYRRNRKGAAGGEFGDDLASNRRHVHQWGRSVENPETGIGVKTCVDCGMEVEELEF</sequence>
<dbReference type="GO" id="GO:1901255">
    <property type="term" value="P:nucleotide-excision repair involved in interstrand cross-link repair"/>
    <property type="evidence" value="ECO:0007669"/>
    <property type="project" value="TreeGrafter"/>
</dbReference>
<evidence type="ECO:0000313" key="14">
    <source>
        <dbReference type="Proteomes" id="UP001149074"/>
    </source>
</evidence>
<evidence type="ECO:0000256" key="10">
    <source>
        <dbReference type="ARBA" id="ARBA00072989"/>
    </source>
</evidence>
<keyword evidence="8" id="KW-0234">DNA repair</keyword>
<comment type="similarity">
    <text evidence="2">Belongs to the XPA family.</text>
</comment>
<keyword evidence="14" id="KW-1185">Reference proteome</keyword>
<dbReference type="GO" id="GO:0003684">
    <property type="term" value="F:damaged DNA binding"/>
    <property type="evidence" value="ECO:0007669"/>
    <property type="project" value="InterPro"/>
</dbReference>
<keyword evidence="3" id="KW-0479">Metal-binding</keyword>
<dbReference type="RefSeq" id="XP_056470943.1">
    <property type="nucleotide sequence ID" value="XM_056620137.1"/>
</dbReference>
<dbReference type="SUPFAM" id="SSF46955">
    <property type="entry name" value="Putative DNA-binding domain"/>
    <property type="match status" value="1"/>
</dbReference>
<dbReference type="PROSITE" id="PS00753">
    <property type="entry name" value="XPA_2"/>
    <property type="match status" value="1"/>
</dbReference>
<evidence type="ECO:0000256" key="6">
    <source>
        <dbReference type="ARBA" id="ARBA00022833"/>
    </source>
</evidence>
<feature type="compositionally biased region" description="Basic and acidic residues" evidence="11">
    <location>
        <begin position="28"/>
        <end position="51"/>
    </location>
</feature>
<dbReference type="InterPro" id="IPR037129">
    <property type="entry name" value="XPA_sf"/>
</dbReference>
<dbReference type="Pfam" id="PF05181">
    <property type="entry name" value="XPA_C"/>
    <property type="match status" value="1"/>
</dbReference>
<dbReference type="CDD" id="cd21077">
    <property type="entry name" value="DBD_Rad14"/>
    <property type="match status" value="1"/>
</dbReference>
<dbReference type="InterPro" id="IPR009061">
    <property type="entry name" value="DNA-bd_dom_put_sf"/>
</dbReference>
<accession>A0A9W9EW48</accession>
<evidence type="ECO:0000256" key="1">
    <source>
        <dbReference type="ARBA" id="ARBA00004123"/>
    </source>
</evidence>
<keyword evidence="4" id="KW-0227">DNA damage</keyword>
<protein>
    <recommendedName>
        <fullName evidence="10">DNA repair protein RAD14</fullName>
    </recommendedName>
</protein>
<dbReference type="InterPro" id="IPR022656">
    <property type="entry name" value="XPA_C"/>
</dbReference>
<evidence type="ECO:0000256" key="4">
    <source>
        <dbReference type="ARBA" id="ARBA00022763"/>
    </source>
</evidence>
<dbReference type="OrthoDB" id="5368863at2759"/>
<evidence type="ECO:0000256" key="7">
    <source>
        <dbReference type="ARBA" id="ARBA00023125"/>
    </source>
</evidence>
<dbReference type="GO" id="GO:0000715">
    <property type="term" value="P:nucleotide-excision repair, DNA damage recognition"/>
    <property type="evidence" value="ECO:0007669"/>
    <property type="project" value="TreeGrafter"/>
</dbReference>
<evidence type="ECO:0000259" key="12">
    <source>
        <dbReference type="Pfam" id="PF05181"/>
    </source>
</evidence>
<organism evidence="13 14">
    <name type="scientific">Penicillium argentinense</name>
    <dbReference type="NCBI Taxonomy" id="1131581"/>
    <lineage>
        <taxon>Eukaryota</taxon>
        <taxon>Fungi</taxon>
        <taxon>Dikarya</taxon>
        <taxon>Ascomycota</taxon>
        <taxon>Pezizomycotina</taxon>
        <taxon>Eurotiomycetes</taxon>
        <taxon>Eurotiomycetidae</taxon>
        <taxon>Eurotiales</taxon>
        <taxon>Aspergillaceae</taxon>
        <taxon>Penicillium</taxon>
    </lineage>
</organism>